<dbReference type="AlphaFoldDB" id="A0AAW1WZD4"/>
<proteinExistence type="predicted"/>
<dbReference type="EMBL" id="JBEDUW010000005">
    <property type="protein sequence ID" value="KAK9929772.1"/>
    <property type="molecule type" value="Genomic_DNA"/>
</dbReference>
<evidence type="ECO:0000313" key="1">
    <source>
        <dbReference type="EMBL" id="KAK9929772.1"/>
    </source>
</evidence>
<dbReference type="Proteomes" id="UP001457282">
    <property type="component" value="Unassembled WGS sequence"/>
</dbReference>
<accession>A0AAW1WZD4</accession>
<protein>
    <submittedName>
        <fullName evidence="1">Uncharacterized protein</fullName>
    </submittedName>
</protein>
<organism evidence="1 2">
    <name type="scientific">Rubus argutus</name>
    <name type="common">Southern blackberry</name>
    <dbReference type="NCBI Taxonomy" id="59490"/>
    <lineage>
        <taxon>Eukaryota</taxon>
        <taxon>Viridiplantae</taxon>
        <taxon>Streptophyta</taxon>
        <taxon>Embryophyta</taxon>
        <taxon>Tracheophyta</taxon>
        <taxon>Spermatophyta</taxon>
        <taxon>Magnoliopsida</taxon>
        <taxon>eudicotyledons</taxon>
        <taxon>Gunneridae</taxon>
        <taxon>Pentapetalae</taxon>
        <taxon>rosids</taxon>
        <taxon>fabids</taxon>
        <taxon>Rosales</taxon>
        <taxon>Rosaceae</taxon>
        <taxon>Rosoideae</taxon>
        <taxon>Rosoideae incertae sedis</taxon>
        <taxon>Rubus</taxon>
    </lineage>
</organism>
<gene>
    <name evidence="1" type="ORF">M0R45_026855</name>
</gene>
<keyword evidence="2" id="KW-1185">Reference proteome</keyword>
<evidence type="ECO:0000313" key="2">
    <source>
        <dbReference type="Proteomes" id="UP001457282"/>
    </source>
</evidence>
<name>A0AAW1WZD4_RUBAR</name>
<sequence>MLMRSLKQFCELGLRVMVVRPRLYGGVEWQRSWMILWCLVAGNGDVMMELKFQEGTGCVCFGNSQVWLKGRWRIWFVMVMGGRVCGEEKGCRDGLEEGTVAWDFDCGLANGEGRGRGNRD</sequence>
<comment type="caution">
    <text evidence="1">The sequence shown here is derived from an EMBL/GenBank/DDBJ whole genome shotgun (WGS) entry which is preliminary data.</text>
</comment>
<reference evidence="1 2" key="1">
    <citation type="journal article" date="2023" name="G3 (Bethesda)">
        <title>A chromosome-length genome assembly and annotation of blackberry (Rubus argutus, cv. 'Hillquist').</title>
        <authorList>
            <person name="Bruna T."/>
            <person name="Aryal R."/>
            <person name="Dudchenko O."/>
            <person name="Sargent D.J."/>
            <person name="Mead D."/>
            <person name="Buti M."/>
            <person name="Cavallini A."/>
            <person name="Hytonen T."/>
            <person name="Andres J."/>
            <person name="Pham M."/>
            <person name="Weisz D."/>
            <person name="Mascagni F."/>
            <person name="Usai G."/>
            <person name="Natali L."/>
            <person name="Bassil N."/>
            <person name="Fernandez G.E."/>
            <person name="Lomsadze A."/>
            <person name="Armour M."/>
            <person name="Olukolu B."/>
            <person name="Poorten T."/>
            <person name="Britton C."/>
            <person name="Davik J."/>
            <person name="Ashrafi H."/>
            <person name="Aiden E.L."/>
            <person name="Borodovsky M."/>
            <person name="Worthington M."/>
        </authorList>
    </citation>
    <scope>NUCLEOTIDE SEQUENCE [LARGE SCALE GENOMIC DNA]</scope>
    <source>
        <strain evidence="1">PI 553951</strain>
    </source>
</reference>